<gene>
    <name evidence="2" type="ORF">K0M31_003616</name>
</gene>
<evidence type="ECO:0000313" key="3">
    <source>
        <dbReference type="Proteomes" id="UP001177670"/>
    </source>
</evidence>
<dbReference type="PROSITE" id="PS50181">
    <property type="entry name" value="FBOX"/>
    <property type="match status" value="1"/>
</dbReference>
<organism evidence="2 3">
    <name type="scientific">Melipona bicolor</name>
    <dbReference type="NCBI Taxonomy" id="60889"/>
    <lineage>
        <taxon>Eukaryota</taxon>
        <taxon>Metazoa</taxon>
        <taxon>Ecdysozoa</taxon>
        <taxon>Arthropoda</taxon>
        <taxon>Hexapoda</taxon>
        <taxon>Insecta</taxon>
        <taxon>Pterygota</taxon>
        <taxon>Neoptera</taxon>
        <taxon>Endopterygota</taxon>
        <taxon>Hymenoptera</taxon>
        <taxon>Apocrita</taxon>
        <taxon>Aculeata</taxon>
        <taxon>Apoidea</taxon>
        <taxon>Anthophila</taxon>
        <taxon>Apidae</taxon>
        <taxon>Melipona</taxon>
    </lineage>
</organism>
<dbReference type="InterPro" id="IPR036047">
    <property type="entry name" value="F-box-like_dom_sf"/>
</dbReference>
<protein>
    <recommendedName>
        <fullName evidence="1">F-box domain-containing protein</fullName>
    </recommendedName>
</protein>
<reference evidence="2" key="1">
    <citation type="submission" date="2021-10" db="EMBL/GenBank/DDBJ databases">
        <title>Melipona bicolor Genome sequencing and assembly.</title>
        <authorList>
            <person name="Araujo N.S."/>
            <person name="Arias M.C."/>
        </authorList>
    </citation>
    <scope>NUCLEOTIDE SEQUENCE</scope>
    <source>
        <strain evidence="2">USP_2M_L1-L4_2017</strain>
        <tissue evidence="2">Whole body</tissue>
    </source>
</reference>
<dbReference type="Gene3D" id="1.20.1280.50">
    <property type="match status" value="1"/>
</dbReference>
<dbReference type="SMART" id="SM00256">
    <property type="entry name" value="FBOX"/>
    <property type="match status" value="1"/>
</dbReference>
<evidence type="ECO:0000259" key="1">
    <source>
        <dbReference type="PROSITE" id="PS50181"/>
    </source>
</evidence>
<dbReference type="AlphaFoldDB" id="A0AA40G078"/>
<comment type="caution">
    <text evidence="2">The sequence shown here is derived from an EMBL/GenBank/DDBJ whole genome shotgun (WGS) entry which is preliminary data.</text>
</comment>
<accession>A0AA40G078</accession>
<feature type="domain" description="F-box" evidence="1">
    <location>
        <begin position="18"/>
        <end position="64"/>
    </location>
</feature>
<keyword evidence="3" id="KW-1185">Reference proteome</keyword>
<dbReference type="Pfam" id="PF00646">
    <property type="entry name" value="F-box"/>
    <property type="match status" value="1"/>
</dbReference>
<sequence>MEELPKAGGSKVLDSVKIDFISELPVEISQLILRKLDPTSLFYAVRVSSKWKKVLKSDKILVETVNDHNYLNGCYLYKRIYGHIKWTRAITS</sequence>
<proteinExistence type="predicted"/>
<dbReference type="SUPFAM" id="SSF81383">
    <property type="entry name" value="F-box domain"/>
    <property type="match status" value="1"/>
</dbReference>
<name>A0AA40G078_9HYME</name>
<dbReference type="Proteomes" id="UP001177670">
    <property type="component" value="Unassembled WGS sequence"/>
</dbReference>
<dbReference type="EMBL" id="JAHYIQ010000011">
    <property type="protein sequence ID" value="KAK1128131.1"/>
    <property type="molecule type" value="Genomic_DNA"/>
</dbReference>
<evidence type="ECO:0000313" key="2">
    <source>
        <dbReference type="EMBL" id="KAK1128131.1"/>
    </source>
</evidence>
<dbReference type="InterPro" id="IPR001810">
    <property type="entry name" value="F-box_dom"/>
</dbReference>